<feature type="signal peptide" evidence="2">
    <location>
        <begin position="1"/>
        <end position="27"/>
    </location>
</feature>
<sequence>MRRTAARSLLLVCCAALAVLGAGPAGALPPLPAVPVGGEGPTAVALVEELCGGSGLAISRQPVHGTVEVLDNCRVQYTPGGEAGADGFVYSGRTAAGRPVTGEIRLSVAARPELAGTGTDPAPLLGAAAAAALLGAGALRLRRRRAPRR</sequence>
<feature type="transmembrane region" description="Helical" evidence="1">
    <location>
        <begin position="122"/>
        <end position="141"/>
    </location>
</feature>
<keyword evidence="1" id="KW-0812">Transmembrane</keyword>
<evidence type="ECO:0000313" key="4">
    <source>
        <dbReference type="Proteomes" id="UP001501752"/>
    </source>
</evidence>
<keyword evidence="1" id="KW-0472">Membrane</keyword>
<evidence type="ECO:0008006" key="5">
    <source>
        <dbReference type="Google" id="ProtNLM"/>
    </source>
</evidence>
<keyword evidence="2" id="KW-0732">Signal</keyword>
<proteinExistence type="predicted"/>
<dbReference type="RefSeq" id="WP_345696150.1">
    <property type="nucleotide sequence ID" value="NZ_BAABIS010000001.1"/>
</dbReference>
<name>A0ABP9DDX2_9ACTN</name>
<feature type="chain" id="PRO_5047323361" description="Gram-positive cocci surface proteins LPxTG domain-containing protein" evidence="2">
    <location>
        <begin position="28"/>
        <end position="149"/>
    </location>
</feature>
<gene>
    <name evidence="3" type="ORF">GCM10023235_16990</name>
</gene>
<evidence type="ECO:0000256" key="1">
    <source>
        <dbReference type="SAM" id="Phobius"/>
    </source>
</evidence>
<protein>
    <recommendedName>
        <fullName evidence="5">Gram-positive cocci surface proteins LPxTG domain-containing protein</fullName>
    </recommendedName>
</protein>
<evidence type="ECO:0000256" key="2">
    <source>
        <dbReference type="SAM" id="SignalP"/>
    </source>
</evidence>
<accession>A0ABP9DDX2</accession>
<dbReference type="Proteomes" id="UP001501752">
    <property type="component" value="Unassembled WGS sequence"/>
</dbReference>
<keyword evidence="4" id="KW-1185">Reference proteome</keyword>
<organism evidence="3 4">
    <name type="scientific">Kitasatospora terrestris</name>
    <dbReference type="NCBI Taxonomy" id="258051"/>
    <lineage>
        <taxon>Bacteria</taxon>
        <taxon>Bacillati</taxon>
        <taxon>Actinomycetota</taxon>
        <taxon>Actinomycetes</taxon>
        <taxon>Kitasatosporales</taxon>
        <taxon>Streptomycetaceae</taxon>
        <taxon>Kitasatospora</taxon>
    </lineage>
</organism>
<dbReference type="EMBL" id="BAABIS010000001">
    <property type="protein sequence ID" value="GAA4841754.1"/>
    <property type="molecule type" value="Genomic_DNA"/>
</dbReference>
<evidence type="ECO:0000313" key="3">
    <source>
        <dbReference type="EMBL" id="GAA4841754.1"/>
    </source>
</evidence>
<reference evidence="4" key="1">
    <citation type="journal article" date="2019" name="Int. J. Syst. Evol. Microbiol.">
        <title>The Global Catalogue of Microorganisms (GCM) 10K type strain sequencing project: providing services to taxonomists for standard genome sequencing and annotation.</title>
        <authorList>
            <consortium name="The Broad Institute Genomics Platform"/>
            <consortium name="The Broad Institute Genome Sequencing Center for Infectious Disease"/>
            <person name="Wu L."/>
            <person name="Ma J."/>
        </authorList>
    </citation>
    <scope>NUCLEOTIDE SEQUENCE [LARGE SCALE GENOMIC DNA]</scope>
    <source>
        <strain evidence="4">JCM 13006</strain>
    </source>
</reference>
<keyword evidence="1" id="KW-1133">Transmembrane helix</keyword>
<comment type="caution">
    <text evidence="3">The sequence shown here is derived from an EMBL/GenBank/DDBJ whole genome shotgun (WGS) entry which is preliminary data.</text>
</comment>